<gene>
    <name evidence="2" type="ORF">COF81_24145</name>
</gene>
<dbReference type="Proteomes" id="UP000221918">
    <property type="component" value="Unassembled WGS sequence"/>
</dbReference>
<sequence>MKPTFFAQNRERLTRTLPDGSITILFAGQAPHMSADAHYKFVPNRNFYYLT</sequence>
<dbReference type="Pfam" id="PF05195">
    <property type="entry name" value="AMP_N"/>
    <property type="match status" value="1"/>
</dbReference>
<proteinExistence type="predicted"/>
<evidence type="ECO:0000313" key="2">
    <source>
        <dbReference type="EMBL" id="PHE90227.1"/>
    </source>
</evidence>
<dbReference type="RefSeq" id="WP_176548011.1">
    <property type="nucleotide sequence ID" value="NZ_NUBQ01000155.1"/>
</dbReference>
<feature type="domain" description="Aminopeptidase P N-terminal" evidence="1">
    <location>
        <begin position="6"/>
        <end position="51"/>
    </location>
</feature>
<name>A0ABD6T225_9BACI</name>
<accession>A0ABD6T225</accession>
<comment type="caution">
    <text evidence="2">The sequence shown here is derived from an EMBL/GenBank/DDBJ whole genome shotgun (WGS) entry which is preliminary data.</text>
</comment>
<evidence type="ECO:0000259" key="1">
    <source>
        <dbReference type="Pfam" id="PF05195"/>
    </source>
</evidence>
<dbReference type="SUPFAM" id="SSF53092">
    <property type="entry name" value="Creatinase/prolidase N-terminal domain"/>
    <property type="match status" value="1"/>
</dbReference>
<reference evidence="2 3" key="1">
    <citation type="submission" date="2017-09" db="EMBL/GenBank/DDBJ databases">
        <title>Large-scale bioinformatics analysis of Bacillus genomes uncovers conserved roles of natural products in bacterial physiology.</title>
        <authorList>
            <consortium name="Agbiome Team Llc"/>
            <person name="Bleich R.M."/>
            <person name="Grubbs K.J."/>
            <person name="Santa Maria K.C."/>
            <person name="Allen S.E."/>
            <person name="Farag S."/>
            <person name="Shank E.A."/>
            <person name="Bowers A."/>
        </authorList>
    </citation>
    <scope>NUCLEOTIDE SEQUENCE [LARGE SCALE GENOMIC DNA]</scope>
    <source>
        <strain evidence="2 3">AFS037265</strain>
    </source>
</reference>
<dbReference type="AlphaFoldDB" id="A0ABD6T225"/>
<organism evidence="2 3">
    <name type="scientific">Bacillus pseudomycoides</name>
    <dbReference type="NCBI Taxonomy" id="64104"/>
    <lineage>
        <taxon>Bacteria</taxon>
        <taxon>Bacillati</taxon>
        <taxon>Bacillota</taxon>
        <taxon>Bacilli</taxon>
        <taxon>Bacillales</taxon>
        <taxon>Bacillaceae</taxon>
        <taxon>Bacillus</taxon>
        <taxon>Bacillus cereus group</taxon>
    </lineage>
</organism>
<dbReference type="Gene3D" id="3.40.350.10">
    <property type="entry name" value="Creatinase/prolidase N-terminal domain"/>
    <property type="match status" value="1"/>
</dbReference>
<dbReference type="EMBL" id="NUTL01000123">
    <property type="protein sequence ID" value="PHE90227.1"/>
    <property type="molecule type" value="Genomic_DNA"/>
</dbReference>
<dbReference type="InterPro" id="IPR029149">
    <property type="entry name" value="Creatin/AminoP/Spt16_N"/>
</dbReference>
<dbReference type="InterPro" id="IPR007865">
    <property type="entry name" value="Aminopep_P_N"/>
</dbReference>
<protein>
    <recommendedName>
        <fullName evidence="1">Aminopeptidase P N-terminal domain-containing protein</fullName>
    </recommendedName>
</protein>
<evidence type="ECO:0000313" key="3">
    <source>
        <dbReference type="Proteomes" id="UP000221918"/>
    </source>
</evidence>
<feature type="non-terminal residue" evidence="2">
    <location>
        <position position="51"/>
    </location>
</feature>